<feature type="non-terminal residue" evidence="1">
    <location>
        <position position="1"/>
    </location>
</feature>
<protein>
    <submittedName>
        <fullName evidence="1">Uncharacterized protein</fullName>
    </submittedName>
</protein>
<sequence length="122" mass="13881">SGQHGTLNVSDFYPEPPETLITDQGLEAQYYKNKYETNDGETFVDQYVVIGQMNSGFYGISLQMPQSIFDRNADSIQKLLKSVEITEVQNEILTEEQASVFAGACFHLESFWLNLWHTYGTI</sequence>
<organism evidence="1 2">
    <name type="scientific">Candidatus Eisenbergiella intestinigallinarum</name>
    <dbReference type="NCBI Taxonomy" id="2838549"/>
    <lineage>
        <taxon>Bacteria</taxon>
        <taxon>Bacillati</taxon>
        <taxon>Bacillota</taxon>
        <taxon>Clostridia</taxon>
        <taxon>Lachnospirales</taxon>
        <taxon>Lachnospiraceae</taxon>
        <taxon>Eisenbergiella</taxon>
    </lineage>
</organism>
<proteinExistence type="predicted"/>
<reference evidence="1" key="1">
    <citation type="journal article" date="2021" name="PeerJ">
        <title>Extensive microbial diversity within the chicken gut microbiome revealed by metagenomics and culture.</title>
        <authorList>
            <person name="Gilroy R."/>
            <person name="Ravi A."/>
            <person name="Getino M."/>
            <person name="Pursley I."/>
            <person name="Horton D.L."/>
            <person name="Alikhan N.F."/>
            <person name="Baker D."/>
            <person name="Gharbi K."/>
            <person name="Hall N."/>
            <person name="Watson M."/>
            <person name="Adriaenssens E.M."/>
            <person name="Foster-Nyarko E."/>
            <person name="Jarju S."/>
            <person name="Secka A."/>
            <person name="Antonio M."/>
            <person name="Oren A."/>
            <person name="Chaudhuri R.R."/>
            <person name="La Ragione R."/>
            <person name="Hildebrand F."/>
            <person name="Pallen M.J."/>
        </authorList>
    </citation>
    <scope>NUCLEOTIDE SEQUENCE</scope>
    <source>
        <strain evidence="1">ChiBcec1-1630</strain>
    </source>
</reference>
<evidence type="ECO:0000313" key="2">
    <source>
        <dbReference type="Proteomes" id="UP000823922"/>
    </source>
</evidence>
<reference evidence="1" key="2">
    <citation type="submission" date="2021-04" db="EMBL/GenBank/DDBJ databases">
        <authorList>
            <person name="Gilroy R."/>
        </authorList>
    </citation>
    <scope>NUCLEOTIDE SEQUENCE</scope>
    <source>
        <strain evidence="1">ChiBcec1-1630</strain>
    </source>
</reference>
<dbReference type="Proteomes" id="UP000823922">
    <property type="component" value="Unassembled WGS sequence"/>
</dbReference>
<evidence type="ECO:0000313" key="1">
    <source>
        <dbReference type="EMBL" id="HJC89259.1"/>
    </source>
</evidence>
<dbReference type="AlphaFoldDB" id="A0A9D2QKK8"/>
<comment type="caution">
    <text evidence="1">The sequence shown here is derived from an EMBL/GenBank/DDBJ whole genome shotgun (WGS) entry which is preliminary data.</text>
</comment>
<gene>
    <name evidence="1" type="ORF">H9926_14780</name>
</gene>
<name>A0A9D2QKK8_9FIRM</name>
<dbReference type="EMBL" id="DWVS01000383">
    <property type="protein sequence ID" value="HJC89259.1"/>
    <property type="molecule type" value="Genomic_DNA"/>
</dbReference>
<accession>A0A9D2QKK8</accession>